<dbReference type="AlphaFoldDB" id="A0A0L0VTC8"/>
<evidence type="ECO:0000313" key="2">
    <source>
        <dbReference type="Proteomes" id="UP000054564"/>
    </source>
</evidence>
<reference evidence="2" key="1">
    <citation type="submission" date="2014-03" db="EMBL/GenBank/DDBJ databases">
        <title>The Genome Sequence of Puccinia striiformis f. sp. tritici PST-78.</title>
        <authorList>
            <consortium name="The Broad Institute Genome Sequencing Platform"/>
            <person name="Cuomo C."/>
            <person name="Hulbert S."/>
            <person name="Chen X."/>
            <person name="Walker B."/>
            <person name="Young S.K."/>
            <person name="Zeng Q."/>
            <person name="Gargeya S."/>
            <person name="Fitzgerald M."/>
            <person name="Haas B."/>
            <person name="Abouelleil A."/>
            <person name="Alvarado L."/>
            <person name="Arachchi H.M."/>
            <person name="Berlin A.M."/>
            <person name="Chapman S.B."/>
            <person name="Goldberg J."/>
            <person name="Griggs A."/>
            <person name="Gujja S."/>
            <person name="Hansen M."/>
            <person name="Howarth C."/>
            <person name="Imamovic A."/>
            <person name="Larimer J."/>
            <person name="McCowan C."/>
            <person name="Montmayeur A."/>
            <person name="Murphy C."/>
            <person name="Neiman D."/>
            <person name="Pearson M."/>
            <person name="Priest M."/>
            <person name="Roberts A."/>
            <person name="Saif S."/>
            <person name="Shea T."/>
            <person name="Sisk P."/>
            <person name="Sykes S."/>
            <person name="Wortman J."/>
            <person name="Nusbaum C."/>
            <person name="Birren B."/>
        </authorList>
    </citation>
    <scope>NUCLEOTIDE SEQUENCE [LARGE SCALE GENOMIC DNA]</scope>
    <source>
        <strain evidence="2">race PST-78</strain>
    </source>
</reference>
<keyword evidence="2" id="KW-1185">Reference proteome</keyword>
<accession>A0A0L0VTC8</accession>
<protein>
    <submittedName>
        <fullName evidence="1">Uncharacterized protein</fullName>
    </submittedName>
</protein>
<comment type="caution">
    <text evidence="1">The sequence shown here is derived from an EMBL/GenBank/DDBJ whole genome shotgun (WGS) entry which is preliminary data.</text>
</comment>
<evidence type="ECO:0000313" key="1">
    <source>
        <dbReference type="EMBL" id="KNF02533.1"/>
    </source>
</evidence>
<dbReference type="Proteomes" id="UP000054564">
    <property type="component" value="Unassembled WGS sequence"/>
</dbReference>
<dbReference type="EMBL" id="AJIL01000023">
    <property type="protein sequence ID" value="KNF02533.1"/>
    <property type="molecule type" value="Genomic_DNA"/>
</dbReference>
<organism evidence="1 2">
    <name type="scientific">Puccinia striiformis f. sp. tritici PST-78</name>
    <dbReference type="NCBI Taxonomy" id="1165861"/>
    <lineage>
        <taxon>Eukaryota</taxon>
        <taxon>Fungi</taxon>
        <taxon>Dikarya</taxon>
        <taxon>Basidiomycota</taxon>
        <taxon>Pucciniomycotina</taxon>
        <taxon>Pucciniomycetes</taxon>
        <taxon>Pucciniales</taxon>
        <taxon>Pucciniaceae</taxon>
        <taxon>Puccinia</taxon>
    </lineage>
</organism>
<name>A0A0L0VTC8_9BASI</name>
<gene>
    <name evidence="1" type="ORF">PSTG_04438</name>
</gene>
<sequence>MAKAMAMIIGQKDGEFAHYATHYPRCFFHVLALILGAGLKALKLNKAPKTSTSKPGYFLILHSIAEVEENEDGTTTHCKSDCIRFPNLALCETKRNNVLSGKADNMMPFSVFAPDTLPANLAWMVASESTLGAATRFELGSSAAE</sequence>
<proteinExistence type="predicted"/>